<dbReference type="PANTHER" id="PTHR31118">
    <property type="entry name" value="CYCLASE-LIKE PROTEIN 2"/>
    <property type="match status" value="1"/>
</dbReference>
<keyword evidence="2" id="KW-1185">Reference proteome</keyword>
<dbReference type="RefSeq" id="WP_241034292.1">
    <property type="nucleotide sequence ID" value="NZ_BAAAJF010000034.1"/>
</dbReference>
<sequence>MIDLSVEVSSETVGPPSTNVKVGIERFHRGPGFWQVSSIHASVHTGTHIDTPLHCYEDGSTTSDASLQDLSGPVALFELDKKPSEPVTWDDLETADPGIREGDVAVLATGWTDRMWGSFPRYYTESPYLAESGAQWLLTKKPTAVVFDFFEEECARKTDFTSEEFVVHRILLGGGVYLVEHATQLHLLRNTDATIYAAFYKLADCDGSPARLFAILEDS</sequence>
<dbReference type="Pfam" id="PF04199">
    <property type="entry name" value="Cyclase"/>
    <property type="match status" value="1"/>
</dbReference>
<dbReference type="InterPro" id="IPR007325">
    <property type="entry name" value="KFase/CYL"/>
</dbReference>
<dbReference type="Proteomes" id="UP001299970">
    <property type="component" value="Unassembled WGS sequence"/>
</dbReference>
<proteinExistence type="predicted"/>
<dbReference type="EMBL" id="JAKXMK010000001">
    <property type="protein sequence ID" value="MCH6164246.1"/>
    <property type="molecule type" value="Genomic_DNA"/>
</dbReference>
<organism evidence="1 2">
    <name type="scientific">Pseudonocardia alaniniphila</name>
    <dbReference type="NCBI Taxonomy" id="75291"/>
    <lineage>
        <taxon>Bacteria</taxon>
        <taxon>Bacillati</taxon>
        <taxon>Actinomycetota</taxon>
        <taxon>Actinomycetes</taxon>
        <taxon>Pseudonocardiales</taxon>
        <taxon>Pseudonocardiaceae</taxon>
        <taxon>Pseudonocardia</taxon>
    </lineage>
</organism>
<dbReference type="InterPro" id="IPR037175">
    <property type="entry name" value="KFase_sf"/>
</dbReference>
<dbReference type="PANTHER" id="PTHR31118:SF32">
    <property type="entry name" value="KYNURENINE FORMAMIDASE"/>
    <property type="match status" value="1"/>
</dbReference>
<evidence type="ECO:0000313" key="2">
    <source>
        <dbReference type="Proteomes" id="UP001299970"/>
    </source>
</evidence>
<name>A0ABS9T6W2_9PSEU</name>
<gene>
    <name evidence="1" type="ORF">MMF94_01015</name>
</gene>
<dbReference type="SUPFAM" id="SSF102198">
    <property type="entry name" value="Putative cyclase"/>
    <property type="match status" value="1"/>
</dbReference>
<evidence type="ECO:0000313" key="1">
    <source>
        <dbReference type="EMBL" id="MCH6164246.1"/>
    </source>
</evidence>
<reference evidence="1 2" key="1">
    <citation type="submission" date="2022-03" db="EMBL/GenBank/DDBJ databases">
        <title>Pseudonocardia alaer sp. nov., a novel actinomycete isolated from reed forest soil.</title>
        <authorList>
            <person name="Wang L."/>
        </authorList>
    </citation>
    <scope>NUCLEOTIDE SEQUENCE [LARGE SCALE GENOMIC DNA]</scope>
    <source>
        <strain evidence="1 2">Y-16303</strain>
    </source>
</reference>
<accession>A0ABS9T6W2</accession>
<dbReference type="Gene3D" id="3.50.30.50">
    <property type="entry name" value="Putative cyclase"/>
    <property type="match status" value="1"/>
</dbReference>
<protein>
    <submittedName>
        <fullName evidence="1">Cyclase family protein</fullName>
    </submittedName>
</protein>
<comment type="caution">
    <text evidence="1">The sequence shown here is derived from an EMBL/GenBank/DDBJ whole genome shotgun (WGS) entry which is preliminary data.</text>
</comment>